<dbReference type="EMBL" id="JQBY01000003">
    <property type="protein sequence ID" value="KRN83330.1"/>
    <property type="molecule type" value="Genomic_DNA"/>
</dbReference>
<evidence type="ECO:0000313" key="3">
    <source>
        <dbReference type="EMBL" id="SER28623.1"/>
    </source>
</evidence>
<keyword evidence="1" id="KW-0812">Transmembrane</keyword>
<dbReference type="RefSeq" id="WP_057805287.1">
    <property type="nucleotide sequence ID" value="NZ_BJYP01000009.1"/>
</dbReference>
<evidence type="ECO:0000313" key="5">
    <source>
        <dbReference type="Proteomes" id="UP000182818"/>
    </source>
</evidence>
<evidence type="ECO:0000256" key="1">
    <source>
        <dbReference type="SAM" id="Phobius"/>
    </source>
</evidence>
<dbReference type="PATRIC" id="fig|319653.3.peg.1383"/>
<organism evidence="2 4">
    <name type="scientific">Pediococcus ethanolidurans</name>
    <dbReference type="NCBI Taxonomy" id="319653"/>
    <lineage>
        <taxon>Bacteria</taxon>
        <taxon>Bacillati</taxon>
        <taxon>Bacillota</taxon>
        <taxon>Bacilli</taxon>
        <taxon>Lactobacillales</taxon>
        <taxon>Lactobacillaceae</taxon>
        <taxon>Pediococcus</taxon>
    </lineage>
</organism>
<evidence type="ECO:0000313" key="2">
    <source>
        <dbReference type="EMBL" id="KRN83330.1"/>
    </source>
</evidence>
<dbReference type="STRING" id="319653.SAMN04487973_10411"/>
<proteinExistence type="predicted"/>
<comment type="caution">
    <text evidence="2">The sequence shown here is derived from an EMBL/GenBank/DDBJ whole genome shotgun (WGS) entry which is preliminary data.</text>
</comment>
<evidence type="ECO:0000313" key="4">
    <source>
        <dbReference type="Proteomes" id="UP000051749"/>
    </source>
</evidence>
<reference evidence="3 5" key="2">
    <citation type="submission" date="2016-10" db="EMBL/GenBank/DDBJ databases">
        <authorList>
            <person name="Varghese N."/>
            <person name="Submissions S."/>
        </authorList>
    </citation>
    <scope>NUCLEOTIDE SEQUENCE [LARGE SCALE GENOMIC DNA]</scope>
    <source>
        <strain evidence="3 5">CGMCC 1.3889</strain>
    </source>
</reference>
<keyword evidence="5" id="KW-1185">Reference proteome</keyword>
<dbReference type="OrthoDB" id="5244771at2"/>
<accession>A0A0R2K132</accession>
<keyword evidence="1" id="KW-1133">Transmembrane helix</keyword>
<sequence length="172" mass="20738">MAQKTKEEKTSQIQSAYTDHYFEKGHWWLKVWQTLVALFGWICVVVPLIVTILSYLGVKYHFFKPLWTYREGIFEIQFIGVILLFAFVMVLVFSVSMALIQNRKRDRLVEQWPTFNPINQKKRTTELDQFMDRRFGPEKARQNTRNYRVEPEQNLKTHEIKQLFDQHHIDDL</sequence>
<gene>
    <name evidence="2" type="ORF">IV87_GL001365</name>
    <name evidence="3" type="ORF">SAMN04487973_10411</name>
</gene>
<dbReference type="EMBL" id="FOGK01000004">
    <property type="protein sequence ID" value="SER28623.1"/>
    <property type="molecule type" value="Genomic_DNA"/>
</dbReference>
<dbReference type="Proteomes" id="UP000182818">
    <property type="component" value="Unassembled WGS sequence"/>
</dbReference>
<dbReference type="AlphaFoldDB" id="A0A0R2K132"/>
<reference evidence="2 4" key="1">
    <citation type="journal article" date="2015" name="Genome Announc.">
        <title>Expanding the biotechnology potential of lactobacilli through comparative genomics of 213 strains and associated genera.</title>
        <authorList>
            <person name="Sun Z."/>
            <person name="Harris H.M."/>
            <person name="McCann A."/>
            <person name="Guo C."/>
            <person name="Argimon S."/>
            <person name="Zhang W."/>
            <person name="Yang X."/>
            <person name="Jeffery I.B."/>
            <person name="Cooney J.C."/>
            <person name="Kagawa T.F."/>
            <person name="Liu W."/>
            <person name="Song Y."/>
            <person name="Salvetti E."/>
            <person name="Wrobel A."/>
            <person name="Rasinkangas P."/>
            <person name="Parkhill J."/>
            <person name="Rea M.C."/>
            <person name="O'Sullivan O."/>
            <person name="Ritari J."/>
            <person name="Douillard F.P."/>
            <person name="Paul Ross R."/>
            <person name="Yang R."/>
            <person name="Briner A.E."/>
            <person name="Felis G.E."/>
            <person name="de Vos W.M."/>
            <person name="Barrangou R."/>
            <person name="Klaenhammer T.R."/>
            <person name="Caufield P.W."/>
            <person name="Cui Y."/>
            <person name="Zhang H."/>
            <person name="O'Toole P.W."/>
        </authorList>
    </citation>
    <scope>NUCLEOTIDE SEQUENCE [LARGE SCALE GENOMIC DNA]</scope>
    <source>
        <strain evidence="2 4">DSM 22301</strain>
    </source>
</reference>
<dbReference type="GeneID" id="76042943"/>
<name>A0A0R2K132_9LACO</name>
<feature type="transmembrane region" description="Helical" evidence="1">
    <location>
        <begin position="34"/>
        <end position="56"/>
    </location>
</feature>
<protein>
    <submittedName>
        <fullName evidence="2">Uncharacterized protein</fullName>
    </submittedName>
</protein>
<keyword evidence="1" id="KW-0472">Membrane</keyword>
<feature type="transmembrane region" description="Helical" evidence="1">
    <location>
        <begin position="76"/>
        <end position="100"/>
    </location>
</feature>
<dbReference type="Proteomes" id="UP000051749">
    <property type="component" value="Unassembled WGS sequence"/>
</dbReference>